<dbReference type="Proteomes" id="UP000245449">
    <property type="component" value="Unassembled WGS sequence"/>
</dbReference>
<proteinExistence type="predicted"/>
<evidence type="ECO:0000313" key="2">
    <source>
        <dbReference type="Proteomes" id="UP000245449"/>
    </source>
</evidence>
<name>A0A2U1JJB9_9FLAO</name>
<evidence type="ECO:0000313" key="1">
    <source>
        <dbReference type="EMBL" id="PWA04953.1"/>
    </source>
</evidence>
<reference evidence="1 2" key="1">
    <citation type="submission" date="2018-04" db="EMBL/GenBank/DDBJ databases">
        <title>Flavobacterium sp. nov., isolated from glacier ice.</title>
        <authorList>
            <person name="Liu Q."/>
            <person name="Xin Y.-H."/>
        </authorList>
    </citation>
    <scope>NUCLEOTIDE SEQUENCE [LARGE SCALE GENOMIC DNA]</scope>
    <source>
        <strain evidence="1 2">RB1R5</strain>
    </source>
</reference>
<dbReference type="AlphaFoldDB" id="A0A2U1JJB9"/>
<keyword evidence="2" id="KW-1185">Reference proteome</keyword>
<accession>A0A2U1JJB9</accession>
<dbReference type="InterPro" id="IPR011659">
    <property type="entry name" value="WD40"/>
</dbReference>
<gene>
    <name evidence="1" type="ORF">DB895_09300</name>
</gene>
<dbReference type="Pfam" id="PF07676">
    <property type="entry name" value="PD40"/>
    <property type="match status" value="1"/>
</dbReference>
<organism evidence="1 2">
    <name type="scientific">Flavobacterium psychrotolerans</name>
    <dbReference type="NCBI Taxonomy" id="2169410"/>
    <lineage>
        <taxon>Bacteria</taxon>
        <taxon>Pseudomonadati</taxon>
        <taxon>Bacteroidota</taxon>
        <taxon>Flavobacteriia</taxon>
        <taxon>Flavobacteriales</taxon>
        <taxon>Flavobacteriaceae</taxon>
        <taxon>Flavobacterium</taxon>
    </lineage>
</organism>
<dbReference type="OrthoDB" id="9809364at2"/>
<dbReference type="RefSeq" id="WP_116725091.1">
    <property type="nucleotide sequence ID" value="NZ_QCZI01000010.1"/>
</dbReference>
<comment type="caution">
    <text evidence="1">The sequence shown here is derived from an EMBL/GenBank/DDBJ whole genome shotgun (WGS) entry which is preliminary data.</text>
</comment>
<dbReference type="EMBL" id="QCZI01000010">
    <property type="protein sequence ID" value="PWA04953.1"/>
    <property type="molecule type" value="Genomic_DNA"/>
</dbReference>
<sequence length="474" mass="52461">MKKYTVIIGLFLLGLSVQSQQVQWASKLIKFSSDLGGKQNGIKRILGKPDAFPQGGSSPNAWSPKNALNGYEVIEVGFEKPQIVKQVAVFENLNAGCVVKIAVDDGSGSYKTVWNRKKDWKTPTFKASISADHNYYFKRKRRKIQEAPDVINPGIENVILENAVSNAVAVKVEFNFALFPGQKQVDAIGISDSEVLIEAKINSNSIFENLPNPELIPLGHKAALCPVVSQNGNTLYFTNSASEKEQIYSCSKMADDKWSQPVLESALNTNENYNYIEFAASDFMLLGGANFIKGTGESGFSILNGINGKQQDFETIKIAAFNNYDDTADATITQDKKIMILGIETDFTQGGTDLYFTSRKDDGTYSLLQSMGKIVNSAANEATPQLLSDTKTLLFSSNGFSNFGDYDIFIAYRLDDSWKKWSEPVNMGSKINGNGFDASPYYDEKSETLYYTKFIDGEMSLCFVKIPKIDLIEK</sequence>
<protein>
    <submittedName>
        <fullName evidence="1">Uncharacterized protein</fullName>
    </submittedName>
</protein>